<dbReference type="CDD" id="cd00009">
    <property type="entry name" value="AAA"/>
    <property type="match status" value="1"/>
</dbReference>
<dbReference type="SUPFAM" id="SSF52172">
    <property type="entry name" value="CheY-like"/>
    <property type="match status" value="1"/>
</dbReference>
<evidence type="ECO:0000313" key="10">
    <source>
        <dbReference type="Proteomes" id="UP000199532"/>
    </source>
</evidence>
<dbReference type="SUPFAM" id="SSF52540">
    <property type="entry name" value="P-loop containing nucleoside triphosphate hydrolases"/>
    <property type="match status" value="1"/>
</dbReference>
<evidence type="ECO:0000256" key="4">
    <source>
        <dbReference type="ARBA" id="ARBA00023125"/>
    </source>
</evidence>
<evidence type="ECO:0000256" key="2">
    <source>
        <dbReference type="ARBA" id="ARBA00022840"/>
    </source>
</evidence>
<keyword evidence="3" id="KW-0805">Transcription regulation</keyword>
<dbReference type="InterPro" id="IPR058031">
    <property type="entry name" value="AAA_lid_NorR"/>
</dbReference>
<dbReference type="GO" id="GO:0006355">
    <property type="term" value="P:regulation of DNA-templated transcription"/>
    <property type="evidence" value="ECO:0007669"/>
    <property type="project" value="InterPro"/>
</dbReference>
<dbReference type="CDD" id="cd17534">
    <property type="entry name" value="REC_DC-like"/>
    <property type="match status" value="1"/>
</dbReference>
<sequence>MREKILIVEDEFIVANDLRLMLERAGYKVCGIAGSVAESLEIIDKQNPSLVLLDIQLKGKLTGIDLAKQLNERNIAFVYLSANSNQSILEAARATQPYGFLVKPFREKDVLVSLDIARYRHEHSLESKLRREILLRSLLEEILVEDFGWDSKMLKIVRAFQSVIPFDYLAIGTKAEGDIPYVGGSFLRIGFDEYQYIGIEEFLIMSKTKMQDLKKMQEKTPPNVTGARYDEKSFLAICIENPVKELIAKTFGLKSNLDIPLPLTGGGVFNFSFFSRSPAIYNVQHLDLLTSLKKSLEAAAYGMLDLRGPEIRKDNLPIDVTGESPRQSVDFEGIIGSNHVLLTILDEIAQVAPFDTSVLILGESGTGKERVAYSVHHLSPRKTKPFIKINCAALPANLIESELFGHEKGAFTGAAERRIGKFEQAAGGTVFLDEIGEMPLDMQVKLLRVLQEKEIERIGGKAPIDVNVRIIAATNRNLEKEVAEGRFRLDLYYRLNVFPVQLPPLRERKDDIEALSNYFVQKYCLKMKKTTPAISRDMMSELHAYHWPGNIRELENVIEQSLILSDGKSDLVLKRSLAPAAGSRPASHTQQPAIQTFDDVKKIQHQTEREYIISILRKVNGRIRGEHGAAKILSINPTTLESRISKLGIKREDFSS</sequence>
<keyword evidence="5" id="KW-0804">Transcription</keyword>
<dbReference type="GO" id="GO:0005524">
    <property type="term" value="F:ATP binding"/>
    <property type="evidence" value="ECO:0007669"/>
    <property type="project" value="UniProtKB-KW"/>
</dbReference>
<reference evidence="9 10" key="1">
    <citation type="submission" date="2016-10" db="EMBL/GenBank/DDBJ databases">
        <authorList>
            <person name="de Groot N.N."/>
        </authorList>
    </citation>
    <scope>NUCLEOTIDE SEQUENCE [LARGE SCALE GENOMIC DNA]</scope>
    <source>
        <strain evidence="9 10">DSM 19938</strain>
    </source>
</reference>
<evidence type="ECO:0000256" key="3">
    <source>
        <dbReference type="ARBA" id="ARBA00023015"/>
    </source>
</evidence>
<dbReference type="InterPro" id="IPR025943">
    <property type="entry name" value="Sigma_54_int_dom_ATP-bd_2"/>
</dbReference>
<evidence type="ECO:0000313" key="9">
    <source>
        <dbReference type="EMBL" id="SEJ28312.1"/>
    </source>
</evidence>
<dbReference type="Pfam" id="PF25601">
    <property type="entry name" value="AAA_lid_14"/>
    <property type="match status" value="1"/>
</dbReference>
<evidence type="ECO:0000256" key="5">
    <source>
        <dbReference type="ARBA" id="ARBA00023163"/>
    </source>
</evidence>
<dbReference type="PANTHER" id="PTHR32071">
    <property type="entry name" value="TRANSCRIPTIONAL REGULATORY PROTEIN"/>
    <property type="match status" value="1"/>
</dbReference>
<organism evidence="9 10">
    <name type="scientific">Dyadobacter koreensis</name>
    <dbReference type="NCBI Taxonomy" id="408657"/>
    <lineage>
        <taxon>Bacteria</taxon>
        <taxon>Pseudomonadati</taxon>
        <taxon>Bacteroidota</taxon>
        <taxon>Cytophagia</taxon>
        <taxon>Cytophagales</taxon>
        <taxon>Spirosomataceae</taxon>
        <taxon>Dyadobacter</taxon>
    </lineage>
</organism>
<name>A0A1H6XTT3_9BACT</name>
<dbReference type="InterPro" id="IPR001789">
    <property type="entry name" value="Sig_transdc_resp-reg_receiver"/>
</dbReference>
<dbReference type="InterPro" id="IPR027417">
    <property type="entry name" value="P-loop_NTPase"/>
</dbReference>
<evidence type="ECO:0000256" key="6">
    <source>
        <dbReference type="PROSITE-ProRule" id="PRU00169"/>
    </source>
</evidence>
<dbReference type="InterPro" id="IPR025662">
    <property type="entry name" value="Sigma_54_int_dom_ATP-bd_1"/>
</dbReference>
<dbReference type="OrthoDB" id="9782110at2"/>
<keyword evidence="1" id="KW-0547">Nucleotide-binding</keyword>
<dbReference type="AlphaFoldDB" id="A0A1H6XTT3"/>
<dbReference type="SMART" id="SM00382">
    <property type="entry name" value="AAA"/>
    <property type="match status" value="1"/>
</dbReference>
<gene>
    <name evidence="9" type="ORF">SAMN04487995_3947</name>
</gene>
<dbReference type="PANTHER" id="PTHR32071:SF57">
    <property type="entry name" value="C4-DICARBOXYLATE TRANSPORT TRANSCRIPTIONAL REGULATORY PROTEIN DCTD"/>
    <property type="match status" value="1"/>
</dbReference>
<accession>A0A1H6XTT3</accession>
<dbReference type="PROSITE" id="PS00688">
    <property type="entry name" value="SIGMA54_INTERACT_3"/>
    <property type="match status" value="1"/>
</dbReference>
<protein>
    <submittedName>
        <fullName evidence="9">DNA-binding transcriptional response regulator, NtrC family, contains REC, AAA-type ATPase, and a Fis-type DNA-binding domains</fullName>
    </submittedName>
</protein>
<dbReference type="PROSITE" id="PS00675">
    <property type="entry name" value="SIGMA54_INTERACT_1"/>
    <property type="match status" value="1"/>
</dbReference>
<keyword evidence="4 9" id="KW-0238">DNA-binding</keyword>
<dbReference type="Gene3D" id="3.40.50.300">
    <property type="entry name" value="P-loop containing nucleotide triphosphate hydrolases"/>
    <property type="match status" value="1"/>
</dbReference>
<dbReference type="InterPro" id="IPR003593">
    <property type="entry name" value="AAA+_ATPase"/>
</dbReference>
<dbReference type="RefSeq" id="WP_090337960.1">
    <property type="nucleotide sequence ID" value="NZ_FNXY01000006.1"/>
</dbReference>
<keyword evidence="6" id="KW-0597">Phosphoprotein</keyword>
<dbReference type="Gene3D" id="1.10.10.60">
    <property type="entry name" value="Homeodomain-like"/>
    <property type="match status" value="1"/>
</dbReference>
<dbReference type="Gene3D" id="1.10.8.60">
    <property type="match status" value="1"/>
</dbReference>
<keyword evidence="2" id="KW-0067">ATP-binding</keyword>
<evidence type="ECO:0000259" key="7">
    <source>
        <dbReference type="PROSITE" id="PS50045"/>
    </source>
</evidence>
<dbReference type="Gene3D" id="3.40.50.2300">
    <property type="match status" value="1"/>
</dbReference>
<dbReference type="GO" id="GO:0003677">
    <property type="term" value="F:DNA binding"/>
    <property type="evidence" value="ECO:0007669"/>
    <property type="project" value="UniProtKB-KW"/>
</dbReference>
<keyword evidence="10" id="KW-1185">Reference proteome</keyword>
<dbReference type="STRING" id="408657.SAMN04487995_3947"/>
<dbReference type="EMBL" id="FNXY01000006">
    <property type="protein sequence ID" value="SEJ28312.1"/>
    <property type="molecule type" value="Genomic_DNA"/>
</dbReference>
<dbReference type="PROSITE" id="PS50110">
    <property type="entry name" value="RESPONSE_REGULATORY"/>
    <property type="match status" value="1"/>
</dbReference>
<dbReference type="Proteomes" id="UP000199532">
    <property type="component" value="Unassembled WGS sequence"/>
</dbReference>
<dbReference type="InterPro" id="IPR025944">
    <property type="entry name" value="Sigma_54_int_dom_CS"/>
</dbReference>
<dbReference type="SMART" id="SM00448">
    <property type="entry name" value="REC"/>
    <property type="match status" value="1"/>
</dbReference>
<feature type="domain" description="Sigma-54 factor interaction" evidence="7">
    <location>
        <begin position="334"/>
        <end position="563"/>
    </location>
</feature>
<evidence type="ECO:0000256" key="1">
    <source>
        <dbReference type="ARBA" id="ARBA00022741"/>
    </source>
</evidence>
<dbReference type="Pfam" id="PF00158">
    <property type="entry name" value="Sigma54_activat"/>
    <property type="match status" value="1"/>
</dbReference>
<dbReference type="Pfam" id="PF00072">
    <property type="entry name" value="Response_reg"/>
    <property type="match status" value="1"/>
</dbReference>
<dbReference type="GO" id="GO:0000160">
    <property type="term" value="P:phosphorelay signal transduction system"/>
    <property type="evidence" value="ECO:0007669"/>
    <property type="project" value="InterPro"/>
</dbReference>
<evidence type="ECO:0000259" key="8">
    <source>
        <dbReference type="PROSITE" id="PS50110"/>
    </source>
</evidence>
<dbReference type="PROSITE" id="PS00676">
    <property type="entry name" value="SIGMA54_INTERACT_2"/>
    <property type="match status" value="1"/>
</dbReference>
<dbReference type="InterPro" id="IPR011006">
    <property type="entry name" value="CheY-like_superfamily"/>
</dbReference>
<feature type="modified residue" description="4-aspartylphosphate" evidence="6">
    <location>
        <position position="54"/>
    </location>
</feature>
<dbReference type="PROSITE" id="PS50045">
    <property type="entry name" value="SIGMA54_INTERACT_4"/>
    <property type="match status" value="1"/>
</dbReference>
<dbReference type="FunFam" id="3.40.50.300:FF:000006">
    <property type="entry name" value="DNA-binding transcriptional regulator NtrC"/>
    <property type="match status" value="1"/>
</dbReference>
<feature type="domain" description="Response regulatory" evidence="8">
    <location>
        <begin position="4"/>
        <end position="118"/>
    </location>
</feature>
<proteinExistence type="predicted"/>
<dbReference type="InterPro" id="IPR002078">
    <property type="entry name" value="Sigma_54_int"/>
</dbReference>